<dbReference type="Proteomes" id="UP001732700">
    <property type="component" value="Chromosome 7C"/>
</dbReference>
<accession>A0ACD6A060</accession>
<evidence type="ECO:0000313" key="2">
    <source>
        <dbReference type="Proteomes" id="UP001732700"/>
    </source>
</evidence>
<reference evidence="1" key="2">
    <citation type="submission" date="2025-09" db="UniProtKB">
        <authorList>
            <consortium name="EnsemblPlants"/>
        </authorList>
    </citation>
    <scope>IDENTIFICATION</scope>
</reference>
<sequence>MELSPDAPLPSARDWSELPLDALSSIFDKLGAMEVLMGAGLVCHSWVRAAKIVPDLWRSVYMVRHPVVADKDERVLCAMAKVAVDRSAGRLEVFAAKLFVTDDLLKYIGDRSPSLKGLGLVSCPQVTNEGFTQLTARSPLLQDLVLLNCPNVGGDAYLATGAACGANLKRLGLRKGWYDQRGGALGIATMRELRDLSLVGSDVTTDELVTIIDGCPLLERLCVRDCYNASTTPCEPSAPGLRR</sequence>
<evidence type="ECO:0000313" key="1">
    <source>
        <dbReference type="EnsemblPlants" id="AVESA.00010b.r2.7CG0676590.1.CDS"/>
    </source>
</evidence>
<protein>
    <submittedName>
        <fullName evidence="1">Uncharacterized protein</fullName>
    </submittedName>
</protein>
<dbReference type="EnsemblPlants" id="AVESA.00010b.r2.7CG0676590.1">
    <property type="protein sequence ID" value="AVESA.00010b.r2.7CG0676590.1.CDS"/>
    <property type="gene ID" value="AVESA.00010b.r2.7CG0676590"/>
</dbReference>
<keyword evidence="2" id="KW-1185">Reference proteome</keyword>
<name>A0ACD6A060_AVESA</name>
<proteinExistence type="predicted"/>
<reference evidence="1" key="1">
    <citation type="submission" date="2021-05" db="EMBL/GenBank/DDBJ databases">
        <authorList>
            <person name="Scholz U."/>
            <person name="Mascher M."/>
            <person name="Fiebig A."/>
        </authorList>
    </citation>
    <scope>NUCLEOTIDE SEQUENCE [LARGE SCALE GENOMIC DNA]</scope>
</reference>
<organism evidence="1 2">
    <name type="scientific">Avena sativa</name>
    <name type="common">Oat</name>
    <dbReference type="NCBI Taxonomy" id="4498"/>
    <lineage>
        <taxon>Eukaryota</taxon>
        <taxon>Viridiplantae</taxon>
        <taxon>Streptophyta</taxon>
        <taxon>Embryophyta</taxon>
        <taxon>Tracheophyta</taxon>
        <taxon>Spermatophyta</taxon>
        <taxon>Magnoliopsida</taxon>
        <taxon>Liliopsida</taxon>
        <taxon>Poales</taxon>
        <taxon>Poaceae</taxon>
        <taxon>BOP clade</taxon>
        <taxon>Pooideae</taxon>
        <taxon>Poodae</taxon>
        <taxon>Poeae</taxon>
        <taxon>Poeae Chloroplast Group 1 (Aveneae type)</taxon>
        <taxon>Aveninae</taxon>
        <taxon>Avena</taxon>
    </lineage>
</organism>